<dbReference type="InterPro" id="IPR025711">
    <property type="entry name" value="PepSY"/>
</dbReference>
<evidence type="ECO:0000313" key="4">
    <source>
        <dbReference type="Proteomes" id="UP001281447"/>
    </source>
</evidence>
<sequence length="237" mass="26523">MKKKIMLVAAAVIIVAAGGWGVYHSNASQAEPKLSPSDIKQIVQDQYPGEIMELDLDKDFSKAVYTVAIEGEKKIYELKMDGNTGEVLKLKEMLQIPEAAKSKEDEAKSLGINEKKEEPQEEEQTKKEKKNDQTSNSDSKSESETEQKQSGHDDNSKYAEKHANNSSKHKQKTVISAEEASRIALNQFSGTITELELDEDDGRYIYEIEIEDGNDREAEFEIDAMTGKTISIEIDDD</sequence>
<protein>
    <submittedName>
        <fullName evidence="3">PepSY domain-containing protein</fullName>
    </submittedName>
</protein>
<dbReference type="Gene3D" id="3.10.450.40">
    <property type="match status" value="2"/>
</dbReference>
<dbReference type="Pfam" id="PF03413">
    <property type="entry name" value="PepSY"/>
    <property type="match status" value="2"/>
</dbReference>
<proteinExistence type="predicted"/>
<dbReference type="RefSeq" id="WP_390356303.1">
    <property type="nucleotide sequence ID" value="NZ_JBHUIZ010000012.1"/>
</dbReference>
<feature type="compositionally biased region" description="Basic and acidic residues" evidence="1">
    <location>
        <begin position="100"/>
        <end position="132"/>
    </location>
</feature>
<gene>
    <name evidence="3" type="ORF">RWE15_14145</name>
</gene>
<name>A0ABU5C815_9BACI</name>
<feature type="domain" description="PepSY" evidence="2">
    <location>
        <begin position="175"/>
        <end position="233"/>
    </location>
</feature>
<feature type="domain" description="PepSY" evidence="2">
    <location>
        <begin position="33"/>
        <end position="89"/>
    </location>
</feature>
<accession>A0ABU5C815</accession>
<keyword evidence="4" id="KW-1185">Reference proteome</keyword>
<comment type="caution">
    <text evidence="3">The sequence shown here is derived from an EMBL/GenBank/DDBJ whole genome shotgun (WGS) entry which is preliminary data.</text>
</comment>
<feature type="compositionally biased region" description="Basic and acidic residues" evidence="1">
    <location>
        <begin position="139"/>
        <end position="163"/>
    </location>
</feature>
<evidence type="ECO:0000259" key="2">
    <source>
        <dbReference type="Pfam" id="PF03413"/>
    </source>
</evidence>
<dbReference type="EMBL" id="JAWDIP010000003">
    <property type="protein sequence ID" value="MDY0395359.1"/>
    <property type="molecule type" value="Genomic_DNA"/>
</dbReference>
<reference evidence="3 4" key="1">
    <citation type="submission" date="2023-10" db="EMBL/GenBank/DDBJ databases">
        <title>Virgibacillus halophilus 5B73C genome.</title>
        <authorList>
            <person name="Miliotis G."/>
            <person name="Sengupta P."/>
            <person name="Hameed A."/>
            <person name="Chuvochina M."/>
            <person name="Mcdonagh F."/>
            <person name="Simpson A.C."/>
            <person name="Singh N.K."/>
            <person name="Rekha P.D."/>
            <person name="Raman K."/>
            <person name="Hugenholtz P."/>
            <person name="Venkateswaran K."/>
        </authorList>
    </citation>
    <scope>NUCLEOTIDE SEQUENCE [LARGE SCALE GENOMIC DNA]</scope>
    <source>
        <strain evidence="3 4">5B73C</strain>
    </source>
</reference>
<dbReference type="Proteomes" id="UP001281447">
    <property type="component" value="Unassembled WGS sequence"/>
</dbReference>
<organism evidence="3 4">
    <name type="scientific">Tigheibacillus halophilus</name>
    <dbReference type="NCBI Taxonomy" id="361280"/>
    <lineage>
        <taxon>Bacteria</taxon>
        <taxon>Bacillati</taxon>
        <taxon>Bacillota</taxon>
        <taxon>Bacilli</taxon>
        <taxon>Bacillales</taxon>
        <taxon>Bacillaceae</taxon>
        <taxon>Tigheibacillus</taxon>
    </lineage>
</organism>
<evidence type="ECO:0000313" key="3">
    <source>
        <dbReference type="EMBL" id="MDY0395359.1"/>
    </source>
</evidence>
<feature type="region of interest" description="Disordered" evidence="1">
    <location>
        <begin position="100"/>
        <end position="176"/>
    </location>
</feature>
<evidence type="ECO:0000256" key="1">
    <source>
        <dbReference type="SAM" id="MobiDB-lite"/>
    </source>
</evidence>